<dbReference type="SUPFAM" id="SSF50952">
    <property type="entry name" value="Soluble quinoprotein glucose dehydrogenase"/>
    <property type="match status" value="1"/>
</dbReference>
<feature type="signal peptide" evidence="1">
    <location>
        <begin position="1"/>
        <end position="30"/>
    </location>
</feature>
<keyword evidence="1" id="KW-0732">Signal</keyword>
<sequence>MPLHRRTTSVALAAPLALALTLTALPEAAAAPTAPVRTAAYSPALTPKVHKVVAKNLNAPWGMAFISTTRALVAERNSGRIKRLDGKGHATSIGRVKGVVAAGEGGLLGLAVPKDFRTSRWVYAYYTSASDNRIVRLKFAKGKLGKAHVVLKGIPKGFIHNGGRIVFGPDGMLYAGTGEAGNRPLSQNSKSLGGKILRMTPTGKVPADNPKKGSYVYSKGHRNVQGLAFDSAGRLFSAEFGQNTWDELNLIKPGRNYGWPNVEGRAKDPRYVDPIAQWRPENASPSGIAIVKGTVFMAGLRGKRLWRIQIGDPRANGVPRAQTKDFFVGKWGRLRTVTAAPDGSLWLSTSNTDGRGKPTSRDDRVIRLRLS</sequence>
<dbReference type="InterPro" id="IPR012938">
    <property type="entry name" value="Glc/Sorbosone_DH"/>
</dbReference>
<dbReference type="PANTHER" id="PTHR19328">
    <property type="entry name" value="HEDGEHOG-INTERACTING PROTEIN"/>
    <property type="match status" value="1"/>
</dbReference>
<protein>
    <submittedName>
        <fullName evidence="3">PQQ-dependent sugar dehydrogenase</fullName>
    </submittedName>
</protein>
<dbReference type="Proteomes" id="UP001500957">
    <property type="component" value="Unassembled WGS sequence"/>
</dbReference>
<dbReference type="Gene3D" id="2.120.10.30">
    <property type="entry name" value="TolB, C-terminal domain"/>
    <property type="match status" value="1"/>
</dbReference>
<dbReference type="InterPro" id="IPR011041">
    <property type="entry name" value="Quinoprot_gluc/sorb_DH_b-prop"/>
</dbReference>
<evidence type="ECO:0000313" key="3">
    <source>
        <dbReference type="EMBL" id="GAA0605642.1"/>
    </source>
</evidence>
<dbReference type="Pfam" id="PF07995">
    <property type="entry name" value="GSDH"/>
    <property type="match status" value="1"/>
</dbReference>
<feature type="chain" id="PRO_5045118222" evidence="1">
    <location>
        <begin position="31"/>
        <end position="371"/>
    </location>
</feature>
<gene>
    <name evidence="3" type="ORF">GCM10009547_04450</name>
</gene>
<accession>A0ABN1G7P3</accession>
<dbReference type="InterPro" id="IPR011042">
    <property type="entry name" value="6-blade_b-propeller_TolB-like"/>
</dbReference>
<reference evidence="3 4" key="1">
    <citation type="journal article" date="2019" name="Int. J. Syst. Evol. Microbiol.">
        <title>The Global Catalogue of Microorganisms (GCM) 10K type strain sequencing project: providing services to taxonomists for standard genome sequencing and annotation.</title>
        <authorList>
            <consortium name="The Broad Institute Genomics Platform"/>
            <consortium name="The Broad Institute Genome Sequencing Center for Infectious Disease"/>
            <person name="Wu L."/>
            <person name="Ma J."/>
        </authorList>
    </citation>
    <scope>NUCLEOTIDE SEQUENCE [LARGE SCALE GENOMIC DNA]</scope>
    <source>
        <strain evidence="3 4">JCM 10671</strain>
    </source>
</reference>
<name>A0ABN1G7P3_9ACTN</name>
<keyword evidence="4" id="KW-1185">Reference proteome</keyword>
<evidence type="ECO:0000313" key="4">
    <source>
        <dbReference type="Proteomes" id="UP001500957"/>
    </source>
</evidence>
<proteinExistence type="predicted"/>
<evidence type="ECO:0000259" key="2">
    <source>
        <dbReference type="Pfam" id="PF07995"/>
    </source>
</evidence>
<feature type="domain" description="Glucose/Sorbosone dehydrogenase" evidence="2">
    <location>
        <begin position="57"/>
        <end position="355"/>
    </location>
</feature>
<dbReference type="EMBL" id="BAAAHE010000004">
    <property type="protein sequence ID" value="GAA0605642.1"/>
    <property type="molecule type" value="Genomic_DNA"/>
</dbReference>
<organism evidence="3 4">
    <name type="scientific">Sporichthya brevicatena</name>
    <dbReference type="NCBI Taxonomy" id="171442"/>
    <lineage>
        <taxon>Bacteria</taxon>
        <taxon>Bacillati</taxon>
        <taxon>Actinomycetota</taxon>
        <taxon>Actinomycetes</taxon>
        <taxon>Sporichthyales</taxon>
        <taxon>Sporichthyaceae</taxon>
        <taxon>Sporichthya</taxon>
    </lineage>
</organism>
<comment type="caution">
    <text evidence="3">The sequence shown here is derived from an EMBL/GenBank/DDBJ whole genome shotgun (WGS) entry which is preliminary data.</text>
</comment>
<dbReference type="RefSeq" id="WP_344601108.1">
    <property type="nucleotide sequence ID" value="NZ_BAAAHE010000004.1"/>
</dbReference>
<evidence type="ECO:0000256" key="1">
    <source>
        <dbReference type="SAM" id="SignalP"/>
    </source>
</evidence>
<dbReference type="PANTHER" id="PTHR19328:SF13">
    <property type="entry name" value="HIPL1 PROTEIN"/>
    <property type="match status" value="1"/>
</dbReference>